<dbReference type="EMBL" id="CM029045">
    <property type="protein sequence ID" value="KAG2600977.1"/>
    <property type="molecule type" value="Genomic_DNA"/>
</dbReference>
<evidence type="ECO:0000313" key="2">
    <source>
        <dbReference type="EMBL" id="KAG2600977.1"/>
    </source>
</evidence>
<reference evidence="2" key="1">
    <citation type="submission" date="2020-05" db="EMBL/GenBank/DDBJ databases">
        <title>WGS assembly of Panicum virgatum.</title>
        <authorList>
            <person name="Lovell J.T."/>
            <person name="Jenkins J."/>
            <person name="Shu S."/>
            <person name="Juenger T.E."/>
            <person name="Schmutz J."/>
        </authorList>
    </citation>
    <scope>NUCLEOTIDE SEQUENCE</scope>
    <source>
        <strain evidence="2">AP13</strain>
    </source>
</reference>
<name>A0A8T0SS79_PANVG</name>
<proteinExistence type="predicted"/>
<evidence type="ECO:0000313" key="3">
    <source>
        <dbReference type="Proteomes" id="UP000823388"/>
    </source>
</evidence>
<sequence>MRWKSWPHIFHPTSVRGNPGWTVFHLPSTPEGCRASGCQSPPPTRPTSSAQPRNPGLRLELPKPSVTCARRFAGRCKDAAGPAGRSRRRGRQGRQIARSTTDRLRDDTPASRISRCQRLGGVHRSWESMYMVLWAGEFGLPNHFDAEASSED</sequence>
<protein>
    <submittedName>
        <fullName evidence="2">Uncharacterized protein</fullName>
    </submittedName>
</protein>
<dbReference type="Proteomes" id="UP000823388">
    <property type="component" value="Chromosome 5K"/>
</dbReference>
<comment type="caution">
    <text evidence="2">The sequence shown here is derived from an EMBL/GenBank/DDBJ whole genome shotgun (WGS) entry which is preliminary data.</text>
</comment>
<accession>A0A8T0SS79</accession>
<feature type="region of interest" description="Disordered" evidence="1">
    <location>
        <begin position="31"/>
        <end position="61"/>
    </location>
</feature>
<gene>
    <name evidence="2" type="ORF">PVAP13_5KG561507</name>
</gene>
<feature type="compositionally biased region" description="Basic and acidic residues" evidence="1">
    <location>
        <begin position="100"/>
        <end position="109"/>
    </location>
</feature>
<feature type="region of interest" description="Disordered" evidence="1">
    <location>
        <begin position="77"/>
        <end position="109"/>
    </location>
</feature>
<keyword evidence="3" id="KW-1185">Reference proteome</keyword>
<evidence type="ECO:0000256" key="1">
    <source>
        <dbReference type="SAM" id="MobiDB-lite"/>
    </source>
</evidence>
<dbReference type="AlphaFoldDB" id="A0A8T0SS79"/>
<organism evidence="2 3">
    <name type="scientific">Panicum virgatum</name>
    <name type="common">Blackwell switchgrass</name>
    <dbReference type="NCBI Taxonomy" id="38727"/>
    <lineage>
        <taxon>Eukaryota</taxon>
        <taxon>Viridiplantae</taxon>
        <taxon>Streptophyta</taxon>
        <taxon>Embryophyta</taxon>
        <taxon>Tracheophyta</taxon>
        <taxon>Spermatophyta</taxon>
        <taxon>Magnoliopsida</taxon>
        <taxon>Liliopsida</taxon>
        <taxon>Poales</taxon>
        <taxon>Poaceae</taxon>
        <taxon>PACMAD clade</taxon>
        <taxon>Panicoideae</taxon>
        <taxon>Panicodae</taxon>
        <taxon>Paniceae</taxon>
        <taxon>Panicinae</taxon>
        <taxon>Panicum</taxon>
        <taxon>Panicum sect. Hiantes</taxon>
    </lineage>
</organism>